<organism evidence="1 2">
    <name type="scientific">Ambrosiozyma monospora</name>
    <name type="common">Yeast</name>
    <name type="synonym">Endomycopsis monosporus</name>
    <dbReference type="NCBI Taxonomy" id="43982"/>
    <lineage>
        <taxon>Eukaryota</taxon>
        <taxon>Fungi</taxon>
        <taxon>Dikarya</taxon>
        <taxon>Ascomycota</taxon>
        <taxon>Saccharomycotina</taxon>
        <taxon>Pichiomycetes</taxon>
        <taxon>Pichiales</taxon>
        <taxon>Pichiaceae</taxon>
        <taxon>Ambrosiozyma</taxon>
    </lineage>
</organism>
<protein>
    <submittedName>
        <fullName evidence="1">Unnamed protein product</fullName>
    </submittedName>
</protein>
<evidence type="ECO:0000313" key="2">
    <source>
        <dbReference type="Proteomes" id="UP001165064"/>
    </source>
</evidence>
<accession>A0ACB5SXI4</accession>
<dbReference type="Proteomes" id="UP001165064">
    <property type="component" value="Unassembled WGS sequence"/>
</dbReference>
<keyword evidence="2" id="KW-1185">Reference proteome</keyword>
<evidence type="ECO:0000313" key="1">
    <source>
        <dbReference type="EMBL" id="GME75671.1"/>
    </source>
</evidence>
<sequence>MLSIELCDKIVDLFAKSKRPDLALKFVDTRMGEGEDRIPFDETTYNECFLVLSSTFYQFPKKHAFALKKAEEFHLRLLNDKHVIRTARLIASYCLVFARSDDNRVLARAKHLYELFFIKLDSEPFIPDNERKWQRVLPDDFDVDRILLADDQLNPKNEKDLCSRGISRIYARIQNRLDKEILKSDW</sequence>
<reference evidence="1" key="1">
    <citation type="submission" date="2023-04" db="EMBL/GenBank/DDBJ databases">
        <title>Ambrosiozyma monospora NBRC 10751.</title>
        <authorList>
            <person name="Ichikawa N."/>
            <person name="Sato H."/>
            <person name="Tonouchi N."/>
        </authorList>
    </citation>
    <scope>NUCLEOTIDE SEQUENCE</scope>
    <source>
        <strain evidence="1">NBRC 10751</strain>
    </source>
</reference>
<name>A0ACB5SXI4_AMBMO</name>
<comment type="caution">
    <text evidence="1">The sequence shown here is derived from an EMBL/GenBank/DDBJ whole genome shotgun (WGS) entry which is preliminary data.</text>
</comment>
<proteinExistence type="predicted"/>
<gene>
    <name evidence="1" type="ORF">Amon02_000226200</name>
</gene>
<dbReference type="EMBL" id="BSXS01001274">
    <property type="protein sequence ID" value="GME75671.1"/>
    <property type="molecule type" value="Genomic_DNA"/>
</dbReference>